<dbReference type="Proteomes" id="UP000315295">
    <property type="component" value="Unassembled WGS sequence"/>
</dbReference>
<feature type="region of interest" description="Disordered" evidence="1">
    <location>
        <begin position="1"/>
        <end position="33"/>
    </location>
</feature>
<gene>
    <name evidence="2" type="ORF">C1H46_021590</name>
</gene>
<comment type="caution">
    <text evidence="2">The sequence shown here is derived from an EMBL/GenBank/DDBJ whole genome shotgun (WGS) entry which is preliminary data.</text>
</comment>
<evidence type="ECO:0000256" key="1">
    <source>
        <dbReference type="SAM" id="MobiDB-lite"/>
    </source>
</evidence>
<evidence type="ECO:0000313" key="3">
    <source>
        <dbReference type="Proteomes" id="UP000315295"/>
    </source>
</evidence>
<feature type="compositionally biased region" description="Low complexity" evidence="1">
    <location>
        <begin position="18"/>
        <end position="33"/>
    </location>
</feature>
<dbReference type="AlphaFoldDB" id="A0A540M247"/>
<protein>
    <submittedName>
        <fullName evidence="2">Uncharacterized protein</fullName>
    </submittedName>
</protein>
<evidence type="ECO:0000313" key="2">
    <source>
        <dbReference type="EMBL" id="TQD92815.1"/>
    </source>
</evidence>
<sequence length="58" mass="6207">MFLESDHSSEGQPPNPFSSTPKPTASSGSTATASHFQSFSVNSDFFDDLGRTLYEFGG</sequence>
<name>A0A540M247_MALBA</name>
<dbReference type="EMBL" id="VIEB01000384">
    <property type="protein sequence ID" value="TQD92815.1"/>
    <property type="molecule type" value="Genomic_DNA"/>
</dbReference>
<organism evidence="2 3">
    <name type="scientific">Malus baccata</name>
    <name type="common">Siberian crab apple</name>
    <name type="synonym">Pyrus baccata</name>
    <dbReference type="NCBI Taxonomy" id="106549"/>
    <lineage>
        <taxon>Eukaryota</taxon>
        <taxon>Viridiplantae</taxon>
        <taxon>Streptophyta</taxon>
        <taxon>Embryophyta</taxon>
        <taxon>Tracheophyta</taxon>
        <taxon>Spermatophyta</taxon>
        <taxon>Magnoliopsida</taxon>
        <taxon>eudicotyledons</taxon>
        <taxon>Gunneridae</taxon>
        <taxon>Pentapetalae</taxon>
        <taxon>rosids</taxon>
        <taxon>fabids</taxon>
        <taxon>Rosales</taxon>
        <taxon>Rosaceae</taxon>
        <taxon>Amygdaloideae</taxon>
        <taxon>Maleae</taxon>
        <taxon>Malus</taxon>
    </lineage>
</organism>
<accession>A0A540M247</accession>
<reference evidence="2 3" key="1">
    <citation type="journal article" date="2019" name="G3 (Bethesda)">
        <title>Sequencing of a Wild Apple (Malus baccata) Genome Unravels the Differences Between Cultivated and Wild Apple Species Regarding Disease Resistance and Cold Tolerance.</title>
        <authorList>
            <person name="Chen X."/>
        </authorList>
    </citation>
    <scope>NUCLEOTIDE SEQUENCE [LARGE SCALE GENOMIC DNA]</scope>
    <source>
        <strain evidence="3">cv. Shandingzi</strain>
        <tissue evidence="2">Leaves</tissue>
    </source>
</reference>
<proteinExistence type="predicted"/>
<keyword evidence="3" id="KW-1185">Reference proteome</keyword>